<sequence length="112" mass="13130">MVCSLRVAVNIENARRNIYFAHANDPIVVELSIIHRLPLTRKYVNAKTVTNHSAQKQLEQTHERMLCNFSLVDDIRCMGKVIQNDIWVIARIMNICGVKWRFHYKPSVFKLH</sequence>
<dbReference type="WBParaSite" id="EN70_8302">
    <property type="protein sequence ID" value="EN70_8302"/>
    <property type="gene ID" value="EN70_8302"/>
</dbReference>
<evidence type="ECO:0000313" key="1">
    <source>
        <dbReference type="Proteomes" id="UP000095285"/>
    </source>
</evidence>
<keyword evidence="1" id="KW-1185">Reference proteome</keyword>
<name>A0A1I7W0E4_LOALO</name>
<proteinExistence type="predicted"/>
<reference evidence="2" key="2">
    <citation type="submission" date="2016-11" db="UniProtKB">
        <authorList>
            <consortium name="WormBaseParasite"/>
        </authorList>
    </citation>
    <scope>IDENTIFICATION</scope>
</reference>
<dbReference type="AlphaFoldDB" id="A0A1I7W0E4"/>
<organism evidence="1 2">
    <name type="scientific">Loa loa</name>
    <name type="common">Eye worm</name>
    <name type="synonym">Filaria loa</name>
    <dbReference type="NCBI Taxonomy" id="7209"/>
    <lineage>
        <taxon>Eukaryota</taxon>
        <taxon>Metazoa</taxon>
        <taxon>Ecdysozoa</taxon>
        <taxon>Nematoda</taxon>
        <taxon>Chromadorea</taxon>
        <taxon>Rhabditida</taxon>
        <taxon>Spirurina</taxon>
        <taxon>Spiruromorpha</taxon>
        <taxon>Filarioidea</taxon>
        <taxon>Onchocercidae</taxon>
        <taxon>Loa</taxon>
    </lineage>
</organism>
<evidence type="ECO:0000313" key="2">
    <source>
        <dbReference type="WBParaSite" id="EN70_8302"/>
    </source>
</evidence>
<reference evidence="1" key="1">
    <citation type="submission" date="2012-04" db="EMBL/GenBank/DDBJ databases">
        <title>The Genome Sequence of Loa loa.</title>
        <authorList>
            <consortium name="The Broad Institute Genome Sequencing Platform"/>
            <consortium name="Broad Institute Genome Sequencing Center for Infectious Disease"/>
            <person name="Nutman T.B."/>
            <person name="Fink D.L."/>
            <person name="Russ C."/>
            <person name="Young S."/>
            <person name="Zeng Q."/>
            <person name="Gargeya S."/>
            <person name="Alvarado L."/>
            <person name="Berlin A."/>
            <person name="Chapman S.B."/>
            <person name="Chen Z."/>
            <person name="Freedman E."/>
            <person name="Gellesch M."/>
            <person name="Goldberg J."/>
            <person name="Griggs A."/>
            <person name="Gujja S."/>
            <person name="Heilman E.R."/>
            <person name="Heiman D."/>
            <person name="Howarth C."/>
            <person name="Mehta T."/>
            <person name="Neiman D."/>
            <person name="Pearson M."/>
            <person name="Roberts A."/>
            <person name="Saif S."/>
            <person name="Shea T."/>
            <person name="Shenoy N."/>
            <person name="Sisk P."/>
            <person name="Stolte C."/>
            <person name="Sykes S."/>
            <person name="White J."/>
            <person name="Yandava C."/>
            <person name="Haas B."/>
            <person name="Henn M.R."/>
            <person name="Nusbaum C."/>
            <person name="Birren B."/>
        </authorList>
    </citation>
    <scope>NUCLEOTIDE SEQUENCE [LARGE SCALE GENOMIC DNA]</scope>
</reference>
<protein>
    <submittedName>
        <fullName evidence="2">Uncharacterized protein</fullName>
    </submittedName>
</protein>
<accession>A0A1I7W0E4</accession>
<dbReference type="Proteomes" id="UP000095285">
    <property type="component" value="Unassembled WGS sequence"/>
</dbReference>